<sequence length="483" mass="54692">MEENDKPVFERLHVPKCTREPILHYLRNWKGLAKDFHKTAPIRKAAAQQRQRAKMQQMVMGIPPEMSGFDDMTPTNCELDRDFFDNLGFLPPPDSIAPSVEPALVPLLDACDDGKPGGEKALKAYLDANWKVNVTLIDMEWEKEWRVCEPDHGEADVTPFVHFDPIEVLGHLSAHLPIGQAKVHKDENAIGLISAFFDLLTDTLYYPNRPEMTVEVVLGEMTDFMERLRYNCLEYRSQAAEDGFDPRKFPRAYDRIHLSNVTDYVGGLMNPLLFAAPLLKEPGSSDVRFTVLLNPPKFKTHEQFQAEYALMPSEANITNHFHLKRVPPPPPSMSHPLGSFFEESYFVWQLQPGEKLPWEKLMARPQLERLISQLHELGYPAHWVSGILSSICEGTITTTTRAPTAEVITPQELVFWDVSQGKPPRKLRTLLSDDEVGDGSAAAQAIRNKGIRVVSAFRYMVDTESVNFWLRKDIVDGMLSGPG</sequence>
<dbReference type="Proteomes" id="UP000433876">
    <property type="component" value="Unassembled WGS sequence"/>
</dbReference>
<comment type="caution">
    <text evidence="1">The sequence shown here is derived from an EMBL/GenBank/DDBJ whole genome shotgun (WGS) entry which is preliminary data.</text>
</comment>
<gene>
    <name evidence="1" type="ORF">SMACR_01856</name>
</gene>
<evidence type="ECO:0000313" key="2">
    <source>
        <dbReference type="Proteomes" id="UP000433876"/>
    </source>
</evidence>
<protein>
    <submittedName>
        <fullName evidence="1">Uncharacterized protein</fullName>
    </submittedName>
</protein>
<name>A0A8S9A3M0_SORMA</name>
<dbReference type="VEuPathDB" id="FungiDB:SMAC_01856"/>
<evidence type="ECO:0000313" key="1">
    <source>
        <dbReference type="EMBL" id="KAA8636549.1"/>
    </source>
</evidence>
<proteinExistence type="predicted"/>
<accession>A0A8S9A3M0</accession>
<dbReference type="AlphaFoldDB" id="A0A8S9A3M0"/>
<organism evidence="1 2">
    <name type="scientific">Sordaria macrospora</name>
    <dbReference type="NCBI Taxonomy" id="5147"/>
    <lineage>
        <taxon>Eukaryota</taxon>
        <taxon>Fungi</taxon>
        <taxon>Dikarya</taxon>
        <taxon>Ascomycota</taxon>
        <taxon>Pezizomycotina</taxon>
        <taxon>Sordariomycetes</taxon>
        <taxon>Sordariomycetidae</taxon>
        <taxon>Sordariales</taxon>
        <taxon>Sordariaceae</taxon>
        <taxon>Sordaria</taxon>
    </lineage>
</organism>
<reference evidence="1 2" key="1">
    <citation type="submission" date="2017-07" db="EMBL/GenBank/DDBJ databases">
        <title>Genome sequence of the Sordaria macrospora wild type strain R19027.</title>
        <authorList>
            <person name="Nowrousian M."/>
            <person name="Teichert I."/>
            <person name="Kueck U."/>
        </authorList>
    </citation>
    <scope>NUCLEOTIDE SEQUENCE [LARGE SCALE GENOMIC DNA]</scope>
    <source>
        <strain evidence="1 2">R19027</strain>
        <tissue evidence="1">Mycelium</tissue>
    </source>
</reference>
<dbReference type="EMBL" id="NMPR01000003">
    <property type="protein sequence ID" value="KAA8636549.1"/>
    <property type="molecule type" value="Genomic_DNA"/>
</dbReference>
<dbReference type="OMA" id="FPRAYDR"/>